<dbReference type="Pfam" id="PF00353">
    <property type="entry name" value="HemolysinCabind"/>
    <property type="match status" value="1"/>
</dbReference>
<reference evidence="1 2" key="1">
    <citation type="submission" date="2020-01" db="EMBL/GenBank/DDBJ databases">
        <title>Microvirga sp. nov., an arsenate reduction bacterium isolated from Tibet hotspring sediments.</title>
        <authorList>
            <person name="Yuan C.-G."/>
        </authorList>
    </citation>
    <scope>NUCLEOTIDE SEQUENCE [LARGE SCALE GENOMIC DNA]</scope>
    <source>
        <strain evidence="1 2">SYSU G3D203</strain>
    </source>
</reference>
<dbReference type="SUPFAM" id="SSF51120">
    <property type="entry name" value="beta-Roll"/>
    <property type="match status" value="1"/>
</dbReference>
<accession>A0ABW9Z2L1</accession>
<evidence type="ECO:0000313" key="1">
    <source>
        <dbReference type="EMBL" id="NBJ26752.1"/>
    </source>
</evidence>
<evidence type="ECO:0008006" key="3">
    <source>
        <dbReference type="Google" id="ProtNLM"/>
    </source>
</evidence>
<dbReference type="InterPro" id="IPR001343">
    <property type="entry name" value="Hemolysn_Ca-bd"/>
</dbReference>
<sequence>MHQGLRQGAANDVLNGSGGRDLLYGGAGRNTFVVKADLGPRDITTVMDFSSRYDTVKCDLDLDGCAMKRGYHKSKPSAYGLKNWNGDTKIAYNPKTGDVWFSTDWSSSEGGDGFRFSKLKPHLSLKASDSYLF</sequence>
<dbReference type="InterPro" id="IPR011049">
    <property type="entry name" value="Serralysin-like_metalloprot_C"/>
</dbReference>
<dbReference type="EMBL" id="JAAAXJ010000018">
    <property type="protein sequence ID" value="NBJ26752.1"/>
    <property type="molecule type" value="Genomic_DNA"/>
</dbReference>
<dbReference type="RefSeq" id="WP_161725595.1">
    <property type="nucleotide sequence ID" value="NZ_JAAAXJ010000018.1"/>
</dbReference>
<gene>
    <name evidence="1" type="ORF">GR303_20625</name>
</gene>
<evidence type="ECO:0000313" key="2">
    <source>
        <dbReference type="Proteomes" id="UP000818323"/>
    </source>
</evidence>
<keyword evidence="2" id="KW-1185">Reference proteome</keyword>
<comment type="caution">
    <text evidence="1">The sequence shown here is derived from an EMBL/GenBank/DDBJ whole genome shotgun (WGS) entry which is preliminary data.</text>
</comment>
<proteinExistence type="predicted"/>
<dbReference type="Proteomes" id="UP000818323">
    <property type="component" value="Unassembled WGS sequence"/>
</dbReference>
<organism evidence="1 2">
    <name type="scientific">Microvirga arsenatis</name>
    <dbReference type="NCBI Taxonomy" id="2692265"/>
    <lineage>
        <taxon>Bacteria</taxon>
        <taxon>Pseudomonadati</taxon>
        <taxon>Pseudomonadota</taxon>
        <taxon>Alphaproteobacteria</taxon>
        <taxon>Hyphomicrobiales</taxon>
        <taxon>Methylobacteriaceae</taxon>
        <taxon>Microvirga</taxon>
    </lineage>
</organism>
<dbReference type="Gene3D" id="2.150.10.10">
    <property type="entry name" value="Serralysin-like metalloprotease, C-terminal"/>
    <property type="match status" value="1"/>
</dbReference>
<protein>
    <recommendedName>
        <fullName evidence="3">Peptidase M10 serralysin C-terminal domain-containing protein</fullName>
    </recommendedName>
</protein>
<name>A0ABW9Z2L1_9HYPH</name>